<organism evidence="1 2">
    <name type="scientific">Burkholderia pseudomallei (strain 1106a)</name>
    <dbReference type="NCBI Taxonomy" id="357348"/>
    <lineage>
        <taxon>Bacteria</taxon>
        <taxon>Pseudomonadati</taxon>
        <taxon>Pseudomonadota</taxon>
        <taxon>Betaproteobacteria</taxon>
        <taxon>Burkholderiales</taxon>
        <taxon>Burkholderiaceae</taxon>
        <taxon>Burkholderia</taxon>
        <taxon>pseudomallei group</taxon>
    </lineage>
</organism>
<dbReference type="AlphaFoldDB" id="A3P6X1"/>
<dbReference type="KEGG" id="bpl:BURPS1106A_A2048"/>
<dbReference type="HOGENOM" id="CLU_3286239_0_0_4"/>
<protein>
    <submittedName>
        <fullName evidence="1">Uncharacterized protein</fullName>
    </submittedName>
</protein>
<gene>
    <name evidence="1" type="ordered locus">BURPS1106A_A2048</name>
</gene>
<sequence>MLILPRRWVWVSMIERKIWSSSAVSLSMVFVRITCCHFAA</sequence>
<dbReference type="EMBL" id="CP000573">
    <property type="protein sequence ID" value="ABN95639.1"/>
    <property type="molecule type" value="Genomic_DNA"/>
</dbReference>
<dbReference type="Proteomes" id="UP000006738">
    <property type="component" value="Chromosome II"/>
</dbReference>
<name>A3P6X1_BURP0</name>
<evidence type="ECO:0000313" key="1">
    <source>
        <dbReference type="EMBL" id="ABN95639.1"/>
    </source>
</evidence>
<evidence type="ECO:0000313" key="2">
    <source>
        <dbReference type="Proteomes" id="UP000006738"/>
    </source>
</evidence>
<proteinExistence type="predicted"/>
<reference evidence="2" key="1">
    <citation type="submission" date="2007-02" db="EMBL/GenBank/DDBJ databases">
        <authorList>
            <person name="DeShazer D."/>
            <person name="Woods D.E."/>
            <person name="Nierman W.C."/>
        </authorList>
    </citation>
    <scope>NUCLEOTIDE SEQUENCE [LARGE SCALE GENOMIC DNA]</scope>
    <source>
        <strain evidence="2">1106a</strain>
    </source>
</reference>
<accession>A3P6X1</accession>